<accession>A0A1I6LIV5</accession>
<protein>
    <submittedName>
        <fullName evidence="2">Restriction endonuclease NotI</fullName>
    </submittedName>
</protein>
<evidence type="ECO:0000313" key="3">
    <source>
        <dbReference type="Proteomes" id="UP000199024"/>
    </source>
</evidence>
<dbReference type="STRING" id="474950.SAMN05421771_0768"/>
<evidence type="ECO:0000313" key="2">
    <source>
        <dbReference type="EMBL" id="SFS03349.1"/>
    </source>
</evidence>
<proteinExistence type="predicted"/>
<feature type="domain" description="Restriction endonuclease type II NotI" evidence="1">
    <location>
        <begin position="22"/>
        <end position="212"/>
    </location>
</feature>
<keyword evidence="2" id="KW-0378">Hydrolase</keyword>
<dbReference type="AlphaFoldDB" id="A0A1I6LIV5"/>
<gene>
    <name evidence="2" type="ORF">SAMN05421771_0768</name>
</gene>
<name>A0A1I6LIV5_9BACT</name>
<dbReference type="RefSeq" id="WP_089836758.1">
    <property type="nucleotide sequence ID" value="NZ_FOZL01000001.1"/>
</dbReference>
<keyword evidence="3" id="KW-1185">Reference proteome</keyword>
<keyword evidence="2" id="KW-0255">Endonuclease</keyword>
<dbReference type="InterPro" id="IPR022009">
    <property type="entry name" value="Resctriction_endonuc_II_NotI"/>
</dbReference>
<dbReference type="OrthoDB" id="951760at2"/>
<organism evidence="2 3">
    <name type="scientific">Granulicella pectinivorans</name>
    <dbReference type="NCBI Taxonomy" id="474950"/>
    <lineage>
        <taxon>Bacteria</taxon>
        <taxon>Pseudomonadati</taxon>
        <taxon>Acidobacteriota</taxon>
        <taxon>Terriglobia</taxon>
        <taxon>Terriglobales</taxon>
        <taxon>Acidobacteriaceae</taxon>
        <taxon>Granulicella</taxon>
    </lineage>
</organism>
<sequence>MAEKIFEFFGYAPNDQSPEAVRARSTHECPFLQTRCTKKLHTKEKNGIQEASGVCTLLQKKAGPVIICPIRLYAGDYQILRDVANQAFPKDLELVVGGEIETFRRENPDKACVVVFGQRWGKELRLPNRDTKKAGAYFVDWILAHINAGGTLLDFVAVEVQSIDTTGNYQAERKSHLGGLPFVGRTTANFNWENVNKRILPQIIYKGHVLRQEPLCQKGLFFVCPTPVYGKISERLGGKLSSIHQQAGSVTMMWYDVGPAVHAGQIRELQFVGQFTTTVDKIALAFTAPDNLPPAGVYEKAIRAEL</sequence>
<keyword evidence="2" id="KW-0540">Nuclease</keyword>
<dbReference type="EMBL" id="FOZL01000001">
    <property type="protein sequence ID" value="SFS03349.1"/>
    <property type="molecule type" value="Genomic_DNA"/>
</dbReference>
<dbReference type="Pfam" id="PF12183">
    <property type="entry name" value="NotI"/>
    <property type="match status" value="1"/>
</dbReference>
<reference evidence="2 3" key="1">
    <citation type="submission" date="2016-10" db="EMBL/GenBank/DDBJ databases">
        <authorList>
            <person name="de Groot N.N."/>
        </authorList>
    </citation>
    <scope>NUCLEOTIDE SEQUENCE [LARGE SCALE GENOMIC DNA]</scope>
    <source>
        <strain evidence="2 3">DSM 21001</strain>
    </source>
</reference>
<dbReference type="Proteomes" id="UP000199024">
    <property type="component" value="Unassembled WGS sequence"/>
</dbReference>
<evidence type="ECO:0000259" key="1">
    <source>
        <dbReference type="Pfam" id="PF12183"/>
    </source>
</evidence>
<dbReference type="GO" id="GO:0004519">
    <property type="term" value="F:endonuclease activity"/>
    <property type="evidence" value="ECO:0007669"/>
    <property type="project" value="UniProtKB-KW"/>
</dbReference>